<keyword evidence="5 7" id="KW-1133">Transmembrane helix</keyword>
<keyword evidence="4 7" id="KW-0812">Transmembrane</keyword>
<organism evidence="9 10">
    <name type="scientific">Spelaeicoccus albus</name>
    <dbReference type="NCBI Taxonomy" id="1280376"/>
    <lineage>
        <taxon>Bacteria</taxon>
        <taxon>Bacillati</taxon>
        <taxon>Actinomycetota</taxon>
        <taxon>Actinomycetes</taxon>
        <taxon>Micrococcales</taxon>
        <taxon>Brevibacteriaceae</taxon>
        <taxon>Spelaeicoccus</taxon>
    </lineage>
</organism>
<evidence type="ECO:0000256" key="2">
    <source>
        <dbReference type="ARBA" id="ARBA00022448"/>
    </source>
</evidence>
<comment type="subcellular location">
    <subcellularLocation>
        <location evidence="1 7">Cell membrane</location>
        <topology evidence="1 7">Multi-pass membrane protein</topology>
    </subcellularLocation>
</comment>
<sequence>MLKFIARRLISYAVMLFIAISGVYFLASSFLDPRSNYMAMRPRPPEASINASLNYAGINDHVPLIERYWTWLQNVVLHWNWGYSPLGESVNGEVWHRALVSVQLVLTATLLSIVIGVALGVFTATRKYSIFDRTMNLVSSFFLVIPTFVLALLVVLIYLWLSKTTGARWFAVTGIGDGGPLSYIQHLTLPTLVLTLVGYYGFHLTQRTYLLDNVGADYVRTARSKGIPQTVAIRRHALRTSMIPTAYGIAFTIAGMVTGTVFVEQIFAIHGAGLYFIETLSKNDINGAVAVAFLGGVATCAGLLLADIFVAFLDPRIRVS</sequence>
<dbReference type="InterPro" id="IPR035906">
    <property type="entry name" value="MetI-like_sf"/>
</dbReference>
<dbReference type="Pfam" id="PF00528">
    <property type="entry name" value="BPD_transp_1"/>
    <property type="match status" value="1"/>
</dbReference>
<dbReference type="EMBL" id="JACBZP010000001">
    <property type="protein sequence ID" value="NYI69085.1"/>
    <property type="molecule type" value="Genomic_DNA"/>
</dbReference>
<evidence type="ECO:0000256" key="5">
    <source>
        <dbReference type="ARBA" id="ARBA00022989"/>
    </source>
</evidence>
<evidence type="ECO:0000313" key="10">
    <source>
        <dbReference type="Proteomes" id="UP000539111"/>
    </source>
</evidence>
<feature type="transmembrane region" description="Helical" evidence="7">
    <location>
        <begin position="104"/>
        <end position="125"/>
    </location>
</feature>
<dbReference type="SUPFAM" id="SSF161098">
    <property type="entry name" value="MetI-like"/>
    <property type="match status" value="1"/>
</dbReference>
<dbReference type="Proteomes" id="UP000539111">
    <property type="component" value="Unassembled WGS sequence"/>
</dbReference>
<keyword evidence="3" id="KW-1003">Cell membrane</keyword>
<dbReference type="Gene3D" id="1.10.3720.10">
    <property type="entry name" value="MetI-like"/>
    <property type="match status" value="1"/>
</dbReference>
<dbReference type="CDD" id="cd06261">
    <property type="entry name" value="TM_PBP2"/>
    <property type="match status" value="1"/>
</dbReference>
<dbReference type="PANTHER" id="PTHR30465:SF0">
    <property type="entry name" value="OLIGOPEPTIDE TRANSPORT SYSTEM PERMEASE PROTEIN APPB"/>
    <property type="match status" value="1"/>
</dbReference>
<feature type="transmembrane region" description="Helical" evidence="7">
    <location>
        <begin position="245"/>
        <end position="268"/>
    </location>
</feature>
<evidence type="ECO:0000256" key="3">
    <source>
        <dbReference type="ARBA" id="ARBA00022475"/>
    </source>
</evidence>
<reference evidence="9 10" key="1">
    <citation type="submission" date="2020-07" db="EMBL/GenBank/DDBJ databases">
        <title>Sequencing the genomes of 1000 actinobacteria strains.</title>
        <authorList>
            <person name="Klenk H.-P."/>
        </authorList>
    </citation>
    <scope>NUCLEOTIDE SEQUENCE [LARGE SCALE GENOMIC DNA]</scope>
    <source>
        <strain evidence="9 10">DSM 26341</strain>
    </source>
</reference>
<feature type="transmembrane region" description="Helical" evidence="7">
    <location>
        <begin position="137"/>
        <end position="161"/>
    </location>
</feature>
<keyword evidence="10" id="KW-1185">Reference proteome</keyword>
<dbReference type="RefSeq" id="WP_179429357.1">
    <property type="nucleotide sequence ID" value="NZ_JACBZP010000001.1"/>
</dbReference>
<dbReference type="PANTHER" id="PTHR30465">
    <property type="entry name" value="INNER MEMBRANE ABC TRANSPORTER"/>
    <property type="match status" value="1"/>
</dbReference>
<protein>
    <submittedName>
        <fullName evidence="9">Peptide/nickel transport system permease protein</fullName>
    </submittedName>
</protein>
<gene>
    <name evidence="9" type="ORF">BJY26_003391</name>
</gene>
<evidence type="ECO:0000256" key="4">
    <source>
        <dbReference type="ARBA" id="ARBA00022692"/>
    </source>
</evidence>
<feature type="transmembrane region" description="Helical" evidence="7">
    <location>
        <begin position="12"/>
        <end position="31"/>
    </location>
</feature>
<feature type="domain" description="ABC transmembrane type-1" evidence="8">
    <location>
        <begin position="98"/>
        <end position="306"/>
    </location>
</feature>
<dbReference type="InterPro" id="IPR000515">
    <property type="entry name" value="MetI-like"/>
</dbReference>
<evidence type="ECO:0000259" key="8">
    <source>
        <dbReference type="PROSITE" id="PS50928"/>
    </source>
</evidence>
<feature type="transmembrane region" description="Helical" evidence="7">
    <location>
        <begin position="288"/>
        <end position="313"/>
    </location>
</feature>
<keyword evidence="2 7" id="KW-0813">Transport</keyword>
<feature type="transmembrane region" description="Helical" evidence="7">
    <location>
        <begin position="181"/>
        <end position="202"/>
    </location>
</feature>
<comment type="similarity">
    <text evidence="7">Belongs to the binding-protein-dependent transport system permease family.</text>
</comment>
<accession>A0A7Z0D573</accession>
<evidence type="ECO:0000313" key="9">
    <source>
        <dbReference type="EMBL" id="NYI69085.1"/>
    </source>
</evidence>
<evidence type="ECO:0000256" key="7">
    <source>
        <dbReference type="RuleBase" id="RU363032"/>
    </source>
</evidence>
<evidence type="ECO:0000256" key="6">
    <source>
        <dbReference type="ARBA" id="ARBA00023136"/>
    </source>
</evidence>
<name>A0A7Z0D573_9MICO</name>
<proteinExistence type="inferred from homology"/>
<keyword evidence="6 7" id="KW-0472">Membrane</keyword>
<comment type="caution">
    <text evidence="9">The sequence shown here is derived from an EMBL/GenBank/DDBJ whole genome shotgun (WGS) entry which is preliminary data.</text>
</comment>
<evidence type="ECO:0000256" key="1">
    <source>
        <dbReference type="ARBA" id="ARBA00004651"/>
    </source>
</evidence>
<dbReference type="GO" id="GO:0055085">
    <property type="term" value="P:transmembrane transport"/>
    <property type="evidence" value="ECO:0007669"/>
    <property type="project" value="InterPro"/>
</dbReference>
<dbReference type="AlphaFoldDB" id="A0A7Z0D573"/>
<dbReference type="PROSITE" id="PS50928">
    <property type="entry name" value="ABC_TM1"/>
    <property type="match status" value="1"/>
</dbReference>
<dbReference type="GO" id="GO:0005886">
    <property type="term" value="C:plasma membrane"/>
    <property type="evidence" value="ECO:0007669"/>
    <property type="project" value="UniProtKB-SubCell"/>
</dbReference>